<dbReference type="PANTHER" id="PTHR21174:SF0">
    <property type="entry name" value="HD PHOSPHOHYDROLASE FAMILY PROTEIN-RELATED"/>
    <property type="match status" value="1"/>
</dbReference>
<dbReference type="EMBL" id="JARKIF010000016">
    <property type="protein sequence ID" value="KAJ7621335.1"/>
    <property type="molecule type" value="Genomic_DNA"/>
</dbReference>
<gene>
    <name evidence="1" type="ORF">FB45DRAFT_753964</name>
</gene>
<name>A0AAD7BHM1_9AGAR</name>
<dbReference type="PANTHER" id="PTHR21174">
    <property type="match status" value="1"/>
</dbReference>
<evidence type="ECO:0000313" key="2">
    <source>
        <dbReference type="Proteomes" id="UP001221142"/>
    </source>
</evidence>
<dbReference type="InterPro" id="IPR009218">
    <property type="entry name" value="HD_phosphohydro"/>
</dbReference>
<sequence length="190" mass="22038">MALDLQTRYSEPQRHYHTLQHISHMLHGYESCGASSGAIELAIWFHDCVYDPVRGGPWNERESIRVWERFVQSTGSDIMKELKSPVSTLIEATISHCIPEVIPDHLDASQVAIFLDLDMRILAESSEIYSKYSQDIREEYSHFPAEVYRAGRVKVLEQFLSRERIFLGPGTEDMEQRARTNIREEIERLV</sequence>
<dbReference type="PIRSF" id="PIRSF035170">
    <property type="entry name" value="HD_phosphohydro"/>
    <property type="match status" value="1"/>
</dbReference>
<evidence type="ECO:0008006" key="3">
    <source>
        <dbReference type="Google" id="ProtNLM"/>
    </source>
</evidence>
<proteinExistence type="predicted"/>
<keyword evidence="2" id="KW-1185">Reference proteome</keyword>
<dbReference type="Proteomes" id="UP001221142">
    <property type="component" value="Unassembled WGS sequence"/>
</dbReference>
<organism evidence="1 2">
    <name type="scientific">Roridomyces roridus</name>
    <dbReference type="NCBI Taxonomy" id="1738132"/>
    <lineage>
        <taxon>Eukaryota</taxon>
        <taxon>Fungi</taxon>
        <taxon>Dikarya</taxon>
        <taxon>Basidiomycota</taxon>
        <taxon>Agaricomycotina</taxon>
        <taxon>Agaricomycetes</taxon>
        <taxon>Agaricomycetidae</taxon>
        <taxon>Agaricales</taxon>
        <taxon>Marasmiineae</taxon>
        <taxon>Mycenaceae</taxon>
        <taxon>Roridomyces</taxon>
    </lineage>
</organism>
<accession>A0AAD7BHM1</accession>
<protein>
    <recommendedName>
        <fullName evidence="3">HD domain-containing protein</fullName>
    </recommendedName>
</protein>
<evidence type="ECO:0000313" key="1">
    <source>
        <dbReference type="EMBL" id="KAJ7621335.1"/>
    </source>
</evidence>
<dbReference type="SUPFAM" id="SSF109604">
    <property type="entry name" value="HD-domain/PDEase-like"/>
    <property type="match status" value="1"/>
</dbReference>
<reference evidence="1" key="1">
    <citation type="submission" date="2023-03" db="EMBL/GenBank/DDBJ databases">
        <title>Massive genome expansion in bonnet fungi (Mycena s.s.) driven by repeated elements and novel gene families across ecological guilds.</title>
        <authorList>
            <consortium name="Lawrence Berkeley National Laboratory"/>
            <person name="Harder C.B."/>
            <person name="Miyauchi S."/>
            <person name="Viragh M."/>
            <person name="Kuo A."/>
            <person name="Thoen E."/>
            <person name="Andreopoulos B."/>
            <person name="Lu D."/>
            <person name="Skrede I."/>
            <person name="Drula E."/>
            <person name="Henrissat B."/>
            <person name="Morin E."/>
            <person name="Kohler A."/>
            <person name="Barry K."/>
            <person name="LaButti K."/>
            <person name="Morin E."/>
            <person name="Salamov A."/>
            <person name="Lipzen A."/>
            <person name="Mereny Z."/>
            <person name="Hegedus B."/>
            <person name="Baldrian P."/>
            <person name="Stursova M."/>
            <person name="Weitz H."/>
            <person name="Taylor A."/>
            <person name="Grigoriev I.V."/>
            <person name="Nagy L.G."/>
            <person name="Martin F."/>
            <person name="Kauserud H."/>
        </authorList>
    </citation>
    <scope>NUCLEOTIDE SEQUENCE</scope>
    <source>
        <strain evidence="1">9284</strain>
    </source>
</reference>
<comment type="caution">
    <text evidence="1">The sequence shown here is derived from an EMBL/GenBank/DDBJ whole genome shotgun (WGS) entry which is preliminary data.</text>
</comment>
<dbReference type="AlphaFoldDB" id="A0AAD7BHM1"/>